<gene>
    <name evidence="2" type="ORF">PHMEG_00010229</name>
</gene>
<protein>
    <submittedName>
        <fullName evidence="2">RxLR effector protein</fullName>
    </submittedName>
</protein>
<evidence type="ECO:0000256" key="1">
    <source>
        <dbReference type="SAM" id="SignalP"/>
    </source>
</evidence>
<dbReference type="Proteomes" id="UP000198211">
    <property type="component" value="Unassembled WGS sequence"/>
</dbReference>
<dbReference type="EMBL" id="NBNE01001008">
    <property type="protein sequence ID" value="OWZ16039.1"/>
    <property type="molecule type" value="Genomic_DNA"/>
</dbReference>
<feature type="chain" id="PRO_5012963044" evidence="1">
    <location>
        <begin position="18"/>
        <end position="143"/>
    </location>
</feature>
<keyword evidence="1" id="KW-0732">Signal</keyword>
<comment type="caution">
    <text evidence="2">The sequence shown here is derived from an EMBL/GenBank/DDBJ whole genome shotgun (WGS) entry which is preliminary data.</text>
</comment>
<dbReference type="AlphaFoldDB" id="A0A225WFZ5"/>
<feature type="signal peptide" evidence="1">
    <location>
        <begin position="1"/>
        <end position="17"/>
    </location>
</feature>
<reference evidence="3" key="1">
    <citation type="submission" date="2017-03" db="EMBL/GenBank/DDBJ databases">
        <title>Phytopthora megakarya and P. palmivora, two closely related causual agents of cacao black pod achieved similar genome size and gene model numbers by different mechanisms.</title>
        <authorList>
            <person name="Ali S."/>
            <person name="Shao J."/>
            <person name="Larry D.J."/>
            <person name="Kronmiller B."/>
            <person name="Shen D."/>
            <person name="Strem M.D."/>
            <person name="Melnick R.L."/>
            <person name="Guiltinan M.J."/>
            <person name="Tyler B.M."/>
            <person name="Meinhardt L.W."/>
            <person name="Bailey B.A."/>
        </authorList>
    </citation>
    <scope>NUCLEOTIDE SEQUENCE [LARGE SCALE GENOMIC DNA]</scope>
    <source>
        <strain evidence="3">zdho120</strain>
    </source>
</reference>
<sequence>MRFSAFIALLITNFITCSPSFGTAEKVANAVEVRRLLSIVIKGGNTLVYQLLKLEAFEKSMVANGNETAVKAAINMVANYPKVSKPQVKFVPEAMVQGAPRFKMFVKITLGPSVGALAIYGAYKLMTKEAAAAVDAATTTRSA</sequence>
<evidence type="ECO:0000313" key="3">
    <source>
        <dbReference type="Proteomes" id="UP000198211"/>
    </source>
</evidence>
<name>A0A225WFZ5_9STRA</name>
<proteinExistence type="predicted"/>
<accession>A0A225WFZ5</accession>
<keyword evidence="3" id="KW-1185">Reference proteome</keyword>
<evidence type="ECO:0000313" key="2">
    <source>
        <dbReference type="EMBL" id="OWZ16039.1"/>
    </source>
</evidence>
<organism evidence="2 3">
    <name type="scientific">Phytophthora megakarya</name>
    <dbReference type="NCBI Taxonomy" id="4795"/>
    <lineage>
        <taxon>Eukaryota</taxon>
        <taxon>Sar</taxon>
        <taxon>Stramenopiles</taxon>
        <taxon>Oomycota</taxon>
        <taxon>Peronosporomycetes</taxon>
        <taxon>Peronosporales</taxon>
        <taxon>Peronosporaceae</taxon>
        <taxon>Phytophthora</taxon>
    </lineage>
</organism>